<dbReference type="Proteomes" id="UP000198379">
    <property type="component" value="Unassembled WGS sequence"/>
</dbReference>
<dbReference type="RefSeq" id="WP_089370967.1">
    <property type="nucleotide sequence ID" value="NZ_BMEP01000001.1"/>
</dbReference>
<keyword evidence="2" id="KW-1185">Reference proteome</keyword>
<protein>
    <recommendedName>
        <fullName evidence="3">SdiA-regulated</fullName>
    </recommendedName>
</protein>
<dbReference type="OrthoDB" id="5599486at2"/>
<dbReference type="AlphaFoldDB" id="A0A238YLS3"/>
<evidence type="ECO:0000313" key="2">
    <source>
        <dbReference type="Proteomes" id="UP000198379"/>
    </source>
</evidence>
<reference evidence="1 2" key="1">
    <citation type="submission" date="2017-06" db="EMBL/GenBank/DDBJ databases">
        <authorList>
            <person name="Kim H.J."/>
            <person name="Triplett B.A."/>
        </authorList>
    </citation>
    <scope>NUCLEOTIDE SEQUENCE [LARGE SCALE GENOMIC DNA]</scope>
    <source>
        <strain evidence="1 2">DSM 25597</strain>
    </source>
</reference>
<evidence type="ECO:0008006" key="3">
    <source>
        <dbReference type="Google" id="ProtNLM"/>
    </source>
</evidence>
<evidence type="ECO:0000313" key="1">
    <source>
        <dbReference type="EMBL" id="SNR72206.1"/>
    </source>
</evidence>
<dbReference type="SUPFAM" id="SSF69304">
    <property type="entry name" value="Tricorn protease N-terminal domain"/>
    <property type="match status" value="1"/>
</dbReference>
<accession>A0A238YLS3</accession>
<dbReference type="EMBL" id="FZNY01000002">
    <property type="protein sequence ID" value="SNR72206.1"/>
    <property type="molecule type" value="Genomic_DNA"/>
</dbReference>
<gene>
    <name evidence="1" type="ORF">SAMN06265376_102195</name>
</gene>
<name>A0A238YLS3_9FLAO</name>
<sequence length="293" mass="33401">MKLFSTLIFLTLVVTQCQPQDYGVLDYYMTLPDLLEENSGISISQNKTHIYAINDSGGTATVFSINIKHQEITQDITITNAQNIDWEDLASDGNNLFIGDFGNNENKRKDQTIYWIENIDQTKPGSFSAFAKKTTFIFEDQKKYPPKKGNQNFDVEAFIVFKSHFYLFTRNRSSHKKFDGTTKVYKVPVKEGPQTAILIDEFKTCPDRDDCQVTSAAIHPETGKIALLSYNKVWILEGYKEDRFFSGSVTKIKLKHSSQKESVTFKDANTLFISEEASSKKQGNLYTLDLKKI</sequence>
<proteinExistence type="predicted"/>
<organism evidence="1 2">
    <name type="scientific">Dokdonia pacifica</name>
    <dbReference type="NCBI Taxonomy" id="1627892"/>
    <lineage>
        <taxon>Bacteria</taxon>
        <taxon>Pseudomonadati</taxon>
        <taxon>Bacteroidota</taxon>
        <taxon>Flavobacteriia</taxon>
        <taxon>Flavobacteriales</taxon>
        <taxon>Flavobacteriaceae</taxon>
        <taxon>Dokdonia</taxon>
    </lineage>
</organism>